<sequence length="74" mass="8218">MEEGRHQGSKRCAENAHSYNDLLMIGQQVDHYPVREPRPAQLRLPLEQSDVEKRGSRDDAMGKALLAGSSVSLS</sequence>
<feature type="compositionally biased region" description="Basic and acidic residues" evidence="1">
    <location>
        <begin position="50"/>
        <end position="61"/>
    </location>
</feature>
<evidence type="ECO:0000256" key="1">
    <source>
        <dbReference type="SAM" id="MobiDB-lite"/>
    </source>
</evidence>
<protein>
    <submittedName>
        <fullName evidence="2">Uncharacterized protein</fullName>
    </submittedName>
</protein>
<keyword evidence="3" id="KW-1185">Reference proteome</keyword>
<gene>
    <name evidence="2" type="ORF">KTAU_21120</name>
</gene>
<evidence type="ECO:0000313" key="2">
    <source>
        <dbReference type="EMBL" id="GER83475.1"/>
    </source>
</evidence>
<organism evidence="2 3">
    <name type="scientific">Thermogemmatispora aurantia</name>
    <dbReference type="NCBI Taxonomy" id="2045279"/>
    <lineage>
        <taxon>Bacteria</taxon>
        <taxon>Bacillati</taxon>
        <taxon>Chloroflexota</taxon>
        <taxon>Ktedonobacteria</taxon>
        <taxon>Thermogemmatisporales</taxon>
        <taxon>Thermogemmatisporaceae</taxon>
        <taxon>Thermogemmatispora</taxon>
    </lineage>
</organism>
<comment type="caution">
    <text evidence="2">The sequence shown here is derived from an EMBL/GenBank/DDBJ whole genome shotgun (WGS) entry which is preliminary data.</text>
</comment>
<accession>A0A5J4K7G2</accession>
<proteinExistence type="predicted"/>
<evidence type="ECO:0000313" key="3">
    <source>
        <dbReference type="Proteomes" id="UP000334820"/>
    </source>
</evidence>
<dbReference type="AlphaFoldDB" id="A0A5J4K7G2"/>
<name>A0A5J4K7G2_9CHLR</name>
<dbReference type="EMBL" id="BKZV01000003">
    <property type="protein sequence ID" value="GER83475.1"/>
    <property type="molecule type" value="Genomic_DNA"/>
</dbReference>
<feature type="region of interest" description="Disordered" evidence="1">
    <location>
        <begin position="46"/>
        <end position="74"/>
    </location>
</feature>
<reference evidence="2 3" key="1">
    <citation type="journal article" date="2019" name="Int. J. Syst. Evol. Microbiol.">
        <title>Thermogemmatispora aurantia sp. nov. and Thermogemmatispora argillosa sp. nov., within the class Ktedonobacteria, and emended description of the genus Thermogemmatispora.</title>
        <authorList>
            <person name="Zheng Y."/>
            <person name="Wang C.M."/>
            <person name="Sakai Y."/>
            <person name="Abe K."/>
            <person name="Yokota A."/>
            <person name="Yabe S."/>
        </authorList>
    </citation>
    <scope>NUCLEOTIDE SEQUENCE [LARGE SCALE GENOMIC DNA]</scope>
    <source>
        <strain evidence="2 3">A1-2</strain>
    </source>
</reference>
<dbReference type="Proteomes" id="UP000334820">
    <property type="component" value="Unassembled WGS sequence"/>
</dbReference>